<dbReference type="NCBIfam" id="TIGR01575">
    <property type="entry name" value="rimI"/>
    <property type="match status" value="1"/>
</dbReference>
<dbReference type="RefSeq" id="WP_092572369.1">
    <property type="nucleotide sequence ID" value="NZ_CALUDV010000011.1"/>
</dbReference>
<comment type="subcellular location">
    <subcellularLocation>
        <location evidence="1">Cytoplasm</location>
    </subcellularLocation>
</comment>
<comment type="catalytic activity">
    <reaction evidence="1">
        <text>N-terminal L-alanyl-[ribosomal protein bS18] + acetyl-CoA = N-terminal N(alpha)-acetyl-L-alanyl-[ribosomal protein bS18] + CoA + H(+)</text>
        <dbReference type="Rhea" id="RHEA:43756"/>
        <dbReference type="Rhea" id="RHEA-COMP:10676"/>
        <dbReference type="Rhea" id="RHEA-COMP:10677"/>
        <dbReference type="ChEBI" id="CHEBI:15378"/>
        <dbReference type="ChEBI" id="CHEBI:57287"/>
        <dbReference type="ChEBI" id="CHEBI:57288"/>
        <dbReference type="ChEBI" id="CHEBI:64718"/>
        <dbReference type="ChEBI" id="CHEBI:83683"/>
        <dbReference type="EC" id="2.3.1.266"/>
    </reaction>
</comment>
<evidence type="ECO:0000313" key="4">
    <source>
        <dbReference type="Proteomes" id="UP000198833"/>
    </source>
</evidence>
<dbReference type="Pfam" id="PF00583">
    <property type="entry name" value="Acetyltransf_1"/>
    <property type="match status" value="1"/>
</dbReference>
<dbReference type="Gene3D" id="3.40.630.30">
    <property type="match status" value="1"/>
</dbReference>
<dbReference type="CDD" id="cd04301">
    <property type="entry name" value="NAT_SF"/>
    <property type="match status" value="1"/>
</dbReference>
<keyword evidence="3" id="KW-0808">Transferase</keyword>
<protein>
    <recommendedName>
        <fullName evidence="1">[Ribosomal protein bS18]-alanine N-acetyltransferase</fullName>
        <ecNumber evidence="1">2.3.1.266</ecNumber>
    </recommendedName>
</protein>
<keyword evidence="4" id="KW-1185">Reference proteome</keyword>
<dbReference type="STRING" id="89093.SAMN04488558_10930"/>
<comment type="similarity">
    <text evidence="1">Belongs to the acetyltransferase family. RimI subfamily.</text>
</comment>
<evidence type="ECO:0000259" key="2">
    <source>
        <dbReference type="PROSITE" id="PS51186"/>
    </source>
</evidence>
<dbReference type="GO" id="GO:0008999">
    <property type="term" value="F:protein-N-terminal-alanine acetyltransferase activity"/>
    <property type="evidence" value="ECO:0007669"/>
    <property type="project" value="UniProtKB-EC"/>
</dbReference>
<keyword evidence="1" id="KW-0963">Cytoplasm</keyword>
<evidence type="ECO:0000313" key="3">
    <source>
        <dbReference type="EMBL" id="SEQ36312.1"/>
    </source>
</evidence>
<dbReference type="EMBL" id="FOEN01000009">
    <property type="protein sequence ID" value="SEQ36312.1"/>
    <property type="molecule type" value="Genomic_DNA"/>
</dbReference>
<organism evidence="3 4">
    <name type="scientific">Ignavigranum ruoffiae</name>
    <dbReference type="NCBI Taxonomy" id="89093"/>
    <lineage>
        <taxon>Bacteria</taxon>
        <taxon>Bacillati</taxon>
        <taxon>Bacillota</taxon>
        <taxon>Bacilli</taxon>
        <taxon>Lactobacillales</taxon>
        <taxon>Aerococcaceae</taxon>
        <taxon>Ignavigranum</taxon>
    </lineage>
</organism>
<dbReference type="Proteomes" id="UP000198833">
    <property type="component" value="Unassembled WGS sequence"/>
</dbReference>
<dbReference type="InterPro" id="IPR006464">
    <property type="entry name" value="AcTrfase_RimI/Ard1"/>
</dbReference>
<dbReference type="SUPFAM" id="SSF55729">
    <property type="entry name" value="Acyl-CoA N-acyltransferases (Nat)"/>
    <property type="match status" value="1"/>
</dbReference>
<dbReference type="PROSITE" id="PS51186">
    <property type="entry name" value="GNAT"/>
    <property type="match status" value="1"/>
</dbReference>
<gene>
    <name evidence="3" type="ORF">SAMN04488558_10930</name>
</gene>
<comment type="function">
    <text evidence="1">Acetylates the N-terminal alanine of ribosomal protein bS18.</text>
</comment>
<feature type="domain" description="N-acetyltransferase" evidence="2">
    <location>
        <begin position="9"/>
        <end position="148"/>
    </location>
</feature>
<dbReference type="OrthoDB" id="9794566at2"/>
<sequence>MSEIKLLHLSSQDLSRRQRRQLAKLIEEGFAWSPALIITELASEQTQFIVIEKERKMIAYLSYRQIFDQADLIQIYVRPEWRKQGYGQRLIAALQRIDSIQVIYLEVRVSNRSAINLYQQSAFELRGSRLDYYQQPREDAFIMIWERR</sequence>
<dbReference type="EC" id="2.3.1.266" evidence="1"/>
<dbReference type="GO" id="GO:0005737">
    <property type="term" value="C:cytoplasm"/>
    <property type="evidence" value="ECO:0007669"/>
    <property type="project" value="UniProtKB-SubCell"/>
</dbReference>
<accession>A0A1H9FEI1</accession>
<name>A0A1H9FEI1_9LACT</name>
<proteinExistence type="inferred from homology"/>
<dbReference type="AlphaFoldDB" id="A0A1H9FEI1"/>
<evidence type="ECO:0000256" key="1">
    <source>
        <dbReference type="RuleBase" id="RU363094"/>
    </source>
</evidence>
<dbReference type="InterPro" id="IPR000182">
    <property type="entry name" value="GNAT_dom"/>
</dbReference>
<reference evidence="3 4" key="1">
    <citation type="submission" date="2016-10" db="EMBL/GenBank/DDBJ databases">
        <authorList>
            <person name="de Groot N.N."/>
        </authorList>
    </citation>
    <scope>NUCLEOTIDE SEQUENCE [LARGE SCALE GENOMIC DNA]</scope>
    <source>
        <strain evidence="3 4">DSM 15695</strain>
    </source>
</reference>
<dbReference type="InterPro" id="IPR016181">
    <property type="entry name" value="Acyl_CoA_acyltransferase"/>
</dbReference>